<dbReference type="FunFam" id="2.60.40.60:FF:000184">
    <property type="entry name" value="neural-cadherin isoform X12"/>
    <property type="match status" value="1"/>
</dbReference>
<dbReference type="Pfam" id="PF00028">
    <property type="entry name" value="Cadherin"/>
    <property type="match status" value="9"/>
</dbReference>
<keyword evidence="5" id="KW-0732">Signal</keyword>
<dbReference type="Gene3D" id="2.60.40.60">
    <property type="entry name" value="Cadherins"/>
    <property type="match status" value="17"/>
</dbReference>
<dbReference type="PRINTS" id="PR00205">
    <property type="entry name" value="CADHERIN"/>
</dbReference>
<evidence type="ECO:0000256" key="13">
    <source>
        <dbReference type="SAM" id="MobiDB-lite"/>
    </source>
</evidence>
<dbReference type="GO" id="GO:0007156">
    <property type="term" value="P:homophilic cell adhesion via plasma membrane adhesion molecules"/>
    <property type="evidence" value="ECO:0007669"/>
    <property type="project" value="InterPro"/>
</dbReference>
<comment type="subcellular location">
    <subcellularLocation>
        <location evidence="1">Cell membrane</location>
        <topology evidence="1">Single-pass type I membrane protein</topology>
    </subcellularLocation>
</comment>
<dbReference type="FunFam" id="2.60.40.60:FF:000020">
    <property type="entry name" value="Dachsous cadherin-related 1b"/>
    <property type="match status" value="1"/>
</dbReference>
<dbReference type="FunFam" id="2.60.40.60:FF:000039">
    <property type="entry name" value="FAT atypical cadherin 3"/>
    <property type="match status" value="1"/>
</dbReference>
<evidence type="ECO:0000256" key="11">
    <source>
        <dbReference type="ARBA" id="ARBA00023157"/>
    </source>
</evidence>
<evidence type="ECO:0000256" key="5">
    <source>
        <dbReference type="ARBA" id="ARBA00022729"/>
    </source>
</evidence>
<dbReference type="GO" id="GO:0008013">
    <property type="term" value="F:beta-catenin binding"/>
    <property type="evidence" value="ECO:0007669"/>
    <property type="project" value="TreeGrafter"/>
</dbReference>
<dbReference type="GO" id="GO:0005509">
    <property type="term" value="F:calcium ion binding"/>
    <property type="evidence" value="ECO:0007669"/>
    <property type="project" value="UniProtKB-UniRule"/>
</dbReference>
<dbReference type="FunFam" id="2.60.40.60:FF:000112">
    <property type="entry name" value="neural-cadherin isoform X1"/>
    <property type="match status" value="1"/>
</dbReference>
<keyword evidence="9" id="KW-1133">Transmembrane helix</keyword>
<dbReference type="GO" id="GO:0000902">
    <property type="term" value="P:cell morphogenesis"/>
    <property type="evidence" value="ECO:0007669"/>
    <property type="project" value="UniProtKB-ARBA"/>
</dbReference>
<keyword evidence="3" id="KW-0245">EGF-like domain</keyword>
<accession>A0A7R8W752</accession>
<dbReference type="FunFam" id="2.60.40.60:FF:000192">
    <property type="entry name" value="neural-cadherin isoform X8"/>
    <property type="match status" value="1"/>
</dbReference>
<evidence type="ECO:0000256" key="7">
    <source>
        <dbReference type="ARBA" id="ARBA00022837"/>
    </source>
</evidence>
<proteinExistence type="predicted"/>
<keyword evidence="10" id="KW-0472">Membrane</keyword>
<dbReference type="PANTHER" id="PTHR24027:SF438">
    <property type="entry name" value="CADHERIN 23"/>
    <property type="match status" value="1"/>
</dbReference>
<dbReference type="GO" id="GO:0048565">
    <property type="term" value="P:digestive tract development"/>
    <property type="evidence" value="ECO:0007669"/>
    <property type="project" value="UniProtKB-ARBA"/>
</dbReference>
<dbReference type="GO" id="GO:0044331">
    <property type="term" value="P:cell-cell adhesion mediated by cadherin"/>
    <property type="evidence" value="ECO:0007669"/>
    <property type="project" value="UniProtKB-ARBA"/>
</dbReference>
<feature type="non-terminal residue" evidence="14">
    <location>
        <position position="1"/>
    </location>
</feature>
<gene>
    <name evidence="14" type="ORF">CTOB1V02_LOCUS1791</name>
</gene>
<keyword evidence="2" id="KW-1003">Cell membrane</keyword>
<dbReference type="GO" id="GO:0008104">
    <property type="term" value="P:intracellular protein localization"/>
    <property type="evidence" value="ECO:0007669"/>
    <property type="project" value="UniProtKB-ARBA"/>
</dbReference>
<dbReference type="EMBL" id="OB660259">
    <property type="protein sequence ID" value="CAD7223814.1"/>
    <property type="molecule type" value="Genomic_DNA"/>
</dbReference>
<evidence type="ECO:0000256" key="10">
    <source>
        <dbReference type="ARBA" id="ARBA00023136"/>
    </source>
</evidence>
<dbReference type="GO" id="GO:0005911">
    <property type="term" value="C:cell-cell junction"/>
    <property type="evidence" value="ECO:0007669"/>
    <property type="project" value="UniProtKB-ARBA"/>
</dbReference>
<protein>
    <submittedName>
        <fullName evidence="14">Uncharacterized protein</fullName>
    </submittedName>
</protein>
<dbReference type="GO" id="GO:0001736">
    <property type="term" value="P:establishment of planar polarity"/>
    <property type="evidence" value="ECO:0007669"/>
    <property type="project" value="UniProtKB-ARBA"/>
</dbReference>
<keyword evidence="7" id="KW-0106">Calcium</keyword>
<feature type="region of interest" description="Disordered" evidence="13">
    <location>
        <begin position="1654"/>
        <end position="1676"/>
    </location>
</feature>
<dbReference type="GO" id="GO:0035239">
    <property type="term" value="P:tube morphogenesis"/>
    <property type="evidence" value="ECO:0007669"/>
    <property type="project" value="UniProtKB-ARBA"/>
</dbReference>
<evidence type="ECO:0000256" key="1">
    <source>
        <dbReference type="ARBA" id="ARBA00004251"/>
    </source>
</evidence>
<dbReference type="CDD" id="cd11304">
    <property type="entry name" value="Cadherin_repeat"/>
    <property type="match status" value="15"/>
</dbReference>
<organism evidence="14">
    <name type="scientific">Cyprideis torosa</name>
    <dbReference type="NCBI Taxonomy" id="163714"/>
    <lineage>
        <taxon>Eukaryota</taxon>
        <taxon>Metazoa</taxon>
        <taxon>Ecdysozoa</taxon>
        <taxon>Arthropoda</taxon>
        <taxon>Crustacea</taxon>
        <taxon>Oligostraca</taxon>
        <taxon>Ostracoda</taxon>
        <taxon>Podocopa</taxon>
        <taxon>Podocopida</taxon>
        <taxon>Cytherocopina</taxon>
        <taxon>Cytheroidea</taxon>
        <taxon>Cytherideidae</taxon>
        <taxon>Cyprideis</taxon>
    </lineage>
</organism>
<dbReference type="FunFam" id="2.60.40.60:FF:000032">
    <property type="entry name" value="FAT atypical cadherin 1"/>
    <property type="match status" value="1"/>
</dbReference>
<dbReference type="FunFam" id="2.60.40.60:FF:000128">
    <property type="entry name" value="neural-cadherin isoform X2"/>
    <property type="match status" value="1"/>
</dbReference>
<name>A0A7R8W752_9CRUS</name>
<dbReference type="GO" id="GO:0030425">
    <property type="term" value="C:dendrite"/>
    <property type="evidence" value="ECO:0007669"/>
    <property type="project" value="UniProtKB-ARBA"/>
</dbReference>
<dbReference type="OrthoDB" id="6252479at2759"/>
<dbReference type="GO" id="GO:0098858">
    <property type="term" value="C:actin-based cell projection"/>
    <property type="evidence" value="ECO:0007669"/>
    <property type="project" value="UniProtKB-ARBA"/>
</dbReference>
<dbReference type="InterPro" id="IPR002126">
    <property type="entry name" value="Cadherin-like_dom"/>
</dbReference>
<dbReference type="GO" id="GO:0007424">
    <property type="term" value="P:open tracheal system development"/>
    <property type="evidence" value="ECO:0007669"/>
    <property type="project" value="UniProtKB-ARBA"/>
</dbReference>
<dbReference type="FunFam" id="2.60.40.60:FF:000058">
    <property type="entry name" value="FAT atypical cadherin 3"/>
    <property type="match status" value="1"/>
</dbReference>
<dbReference type="GO" id="GO:0031175">
    <property type="term" value="P:neuron projection development"/>
    <property type="evidence" value="ECO:0007669"/>
    <property type="project" value="TreeGrafter"/>
</dbReference>
<evidence type="ECO:0000313" key="14">
    <source>
        <dbReference type="EMBL" id="CAD7223814.1"/>
    </source>
</evidence>
<feature type="compositionally biased region" description="Polar residues" evidence="13">
    <location>
        <begin position="158"/>
        <end position="174"/>
    </location>
</feature>
<dbReference type="PROSITE" id="PS00232">
    <property type="entry name" value="CADHERIN_1"/>
    <property type="match status" value="5"/>
</dbReference>
<dbReference type="SUPFAM" id="SSF49313">
    <property type="entry name" value="Cadherin-like"/>
    <property type="match status" value="17"/>
</dbReference>
<evidence type="ECO:0000256" key="3">
    <source>
        <dbReference type="ARBA" id="ARBA00022536"/>
    </source>
</evidence>
<dbReference type="InterPro" id="IPR015919">
    <property type="entry name" value="Cadherin-like_sf"/>
</dbReference>
<evidence type="ECO:0000256" key="9">
    <source>
        <dbReference type="ARBA" id="ARBA00022989"/>
    </source>
</evidence>
<evidence type="ECO:0000256" key="8">
    <source>
        <dbReference type="ARBA" id="ARBA00022889"/>
    </source>
</evidence>
<reference evidence="14" key="1">
    <citation type="submission" date="2020-11" db="EMBL/GenBank/DDBJ databases">
        <authorList>
            <person name="Tran Van P."/>
        </authorList>
    </citation>
    <scope>NUCLEOTIDE SEQUENCE</scope>
</reference>
<dbReference type="GO" id="GO:0045296">
    <property type="term" value="F:cadherin binding"/>
    <property type="evidence" value="ECO:0007669"/>
    <property type="project" value="TreeGrafter"/>
</dbReference>
<keyword evidence="6" id="KW-0677">Repeat</keyword>
<keyword evidence="4" id="KW-0812">Transmembrane</keyword>
<dbReference type="GO" id="GO:0016342">
    <property type="term" value="C:catenin complex"/>
    <property type="evidence" value="ECO:0007669"/>
    <property type="project" value="TreeGrafter"/>
</dbReference>
<dbReference type="InterPro" id="IPR020894">
    <property type="entry name" value="Cadherin_CS"/>
</dbReference>
<dbReference type="PROSITE" id="PS50268">
    <property type="entry name" value="CADHERIN_2"/>
    <property type="match status" value="15"/>
</dbReference>
<evidence type="ECO:0000256" key="12">
    <source>
        <dbReference type="ARBA" id="ARBA00023180"/>
    </source>
</evidence>
<evidence type="ECO:0000256" key="2">
    <source>
        <dbReference type="ARBA" id="ARBA00022475"/>
    </source>
</evidence>
<dbReference type="SMART" id="SM00112">
    <property type="entry name" value="CA"/>
    <property type="match status" value="16"/>
</dbReference>
<dbReference type="GO" id="GO:0007163">
    <property type="term" value="P:establishment or maintenance of cell polarity"/>
    <property type="evidence" value="ECO:0007669"/>
    <property type="project" value="UniProtKB-ARBA"/>
</dbReference>
<dbReference type="PANTHER" id="PTHR24027">
    <property type="entry name" value="CADHERIN-23"/>
    <property type="match status" value="1"/>
</dbReference>
<dbReference type="GO" id="GO:0016477">
    <property type="term" value="P:cell migration"/>
    <property type="evidence" value="ECO:0007669"/>
    <property type="project" value="TreeGrafter"/>
</dbReference>
<dbReference type="FunFam" id="2.60.40.60:FF:000199">
    <property type="entry name" value="neural-cadherin isoform X1"/>
    <property type="match status" value="1"/>
</dbReference>
<evidence type="ECO:0000256" key="4">
    <source>
        <dbReference type="ARBA" id="ARBA00022692"/>
    </source>
</evidence>
<dbReference type="InterPro" id="IPR039808">
    <property type="entry name" value="Cadherin"/>
</dbReference>
<sequence>DSCVRLLTLTDLDRETYSAYTLNLTATDVRTGEVAGTTLSIEVTDVNDHLPKFHPRRYSFLLPVTLGRLRTIGKVRATDGDGERVRYKLVGSNHNLFMIVPLTGEILLLDKPEIRREYEIKVTAVDERLAEAKIPAVVRITVYDPDLLPEASNEVAHPSNSPIKRSTGQKTVRSTVRKEFPETNGSREGQSIFALDSRSLSEKFYIRDQSNPWVKVDENGVVRVKKKWDYEELGPEKTINFWVRITNEATGDTSYQRVIITVTDVNDEPPYFINRPLPMQAVVKLNAPPRSHVYTLQARDPDTDSNLHFFLVRDRTGGRFEVDERTGVVRTLGNDAFQLDMEYVLFVRAEDHNGVINGTYQSTPEERLSIVGGKRPPQFYLPSYETEIPENQRKDSDIIAVKAKSFAERDIRYTLKAQGQGAGTFSIEPTTGVVQLAKELDFEDLRQPHAYNLIVTATEDSGGFSTSVELTIKVTDVNDNSPKFELPDYQAHNVDEDKPIGTSIIQVRATDADSGANAEIEYSVSDSHFRIDNIGIIYNNQTLDADDNNAYYEFIVSARDKGDPPNTGTATVRIYTKNKNDEAPRFSQAVYTPNVDENAGPSTLVATVVASDKDGDGLRFGFEGGTTRHGQFIIEPDYGVIRLHSGPVELDQDKYDLVVTATDDGSCCEDGRNKLHTSSAVVVVFITDVNDNKPVFKDCDTYNPQVEENSLNGEPVITVKAQDRDKGENGRVRYSIVQQPNQKGTKFTVDPATGVVRTNKVFDRESPEDGKFVSVTVKATDHGDPPLEGVCSFTVEITDQNDNAPLFDRQRYDENVKQDTAINAHILRVSASDEDADLNGAIVYSLLPSGHNHILPSTDCENELENRRDGGVEPQETTVPVKIKVVDLENKAPNWEEYPRAPVTISEMTPVGSTFLSLSARSGIEDNPVVFYSLIDGSSASTNKENTFYLQPRQDGDKTWADIKVNKPLDYEELKEYNLTIKVKNNGPQQLSKETIVTILLEDENDEIPLFEEREEITVLEGEPPGTRVTQIKATDKDGVYPNNAVRVTYRIVPSPNNDGDKYFHIDPRTGIITTRQIFDREEKQAYALQIEAIDGARSARPDVRGENRVTKFIRIGVADKNDNPPYFDKDVYEAEVDENEDKGHTVLTVIAHDKDESSRIRYEITKGNVAGAFGVKNMTGAIYVVGSLDFETRNRYDLELTASDSRNENTTRVIINIKDLNDRPPVFDRILYEAQITEETETDEPFHVLPALDRDQPDGRPQWRFTVFAQDEGGEGLVGYADVQINLKDINDKAPFFPPGQYFGNVTENSTAGMVVMTMTAVDYDDPEEGDNAKLTYSIDKNVIDDQQMEKPIFAIDPETGVITTNVCCLDREKTPEYKIDVVAVDGGGLKGTGEATIRVRDINDMPPRFSKDLWTTEVDETEGNLIPDAPILTVTVNDDDEPQTNKFHYKVLEGGFGADKFTMVRNSDGTGSLKIVQPLDFEDPQQRQGFHFNISVNDRGEDDNNTLHTAYARVHVTLRDINDNKPVFENPNIEKKVAEDAPIGTTFPPFRATDPDQAGSSRVTYAIDRSSDRRRQFTISKDGTVSIQRTLDREETPRHQLKILAIDDGVPPKTATATLTVIVLDINDNAPRFLKDYRPVIPENSLPRKIADISATDDDDRSKSNGPPFYFRMDPSAEDRVKESFQVEHNPTGANGDGMATVHSKTTFDREFQKEYHVPIIISDSGSPSLSGTSTLTVIIGDVNEYKMMPGSKEILVYKYTVRQKHRCEVYLKALSMIIWM</sequence>
<keyword evidence="11" id="KW-1015">Disulfide bond</keyword>
<dbReference type="GO" id="GO:0007431">
    <property type="term" value="P:salivary gland development"/>
    <property type="evidence" value="ECO:0007669"/>
    <property type="project" value="UniProtKB-ARBA"/>
</dbReference>
<evidence type="ECO:0000256" key="6">
    <source>
        <dbReference type="ARBA" id="ARBA00022737"/>
    </source>
</evidence>
<dbReference type="GO" id="GO:0048589">
    <property type="term" value="P:developmental growth"/>
    <property type="evidence" value="ECO:0007669"/>
    <property type="project" value="UniProtKB-ARBA"/>
</dbReference>
<feature type="region of interest" description="Disordered" evidence="13">
    <location>
        <begin position="153"/>
        <end position="187"/>
    </location>
</feature>
<keyword evidence="12" id="KW-0325">Glycoprotein</keyword>
<keyword evidence="8" id="KW-0130">Cell adhesion</keyword>